<organism evidence="3 4">
    <name type="scientific">Batillaria attramentaria</name>
    <dbReference type="NCBI Taxonomy" id="370345"/>
    <lineage>
        <taxon>Eukaryota</taxon>
        <taxon>Metazoa</taxon>
        <taxon>Spiralia</taxon>
        <taxon>Lophotrochozoa</taxon>
        <taxon>Mollusca</taxon>
        <taxon>Gastropoda</taxon>
        <taxon>Caenogastropoda</taxon>
        <taxon>Sorbeoconcha</taxon>
        <taxon>Cerithioidea</taxon>
        <taxon>Batillariidae</taxon>
        <taxon>Batillaria</taxon>
    </lineage>
</organism>
<evidence type="ECO:0000256" key="2">
    <source>
        <dbReference type="SAM" id="Phobius"/>
    </source>
</evidence>
<keyword evidence="2" id="KW-1133">Transmembrane helix</keyword>
<comment type="caution">
    <text evidence="3">The sequence shown here is derived from an EMBL/GenBank/DDBJ whole genome shotgun (WGS) entry which is preliminary data.</text>
</comment>
<accession>A0ABD0K3Q5</accession>
<reference evidence="3 4" key="1">
    <citation type="journal article" date="2023" name="Sci. Data">
        <title>Genome assembly of the Korean intertidal mud-creeper Batillaria attramentaria.</title>
        <authorList>
            <person name="Patra A.K."/>
            <person name="Ho P.T."/>
            <person name="Jun S."/>
            <person name="Lee S.J."/>
            <person name="Kim Y."/>
            <person name="Won Y.J."/>
        </authorList>
    </citation>
    <scope>NUCLEOTIDE SEQUENCE [LARGE SCALE GENOMIC DNA]</scope>
    <source>
        <strain evidence="3">Wonlab-2016</strain>
    </source>
</reference>
<keyword evidence="4" id="KW-1185">Reference proteome</keyword>
<gene>
    <name evidence="3" type="ORF">BaRGS_00026646</name>
</gene>
<feature type="region of interest" description="Disordered" evidence="1">
    <location>
        <begin position="26"/>
        <end position="51"/>
    </location>
</feature>
<proteinExistence type="predicted"/>
<keyword evidence="2" id="KW-0472">Membrane</keyword>
<dbReference type="EMBL" id="JACVVK020000251">
    <property type="protein sequence ID" value="KAK7482062.1"/>
    <property type="molecule type" value="Genomic_DNA"/>
</dbReference>
<protein>
    <recommendedName>
        <fullName evidence="5">Secreted protein</fullName>
    </recommendedName>
</protein>
<evidence type="ECO:0008006" key="5">
    <source>
        <dbReference type="Google" id="ProtNLM"/>
    </source>
</evidence>
<name>A0ABD0K3Q5_9CAEN</name>
<feature type="transmembrane region" description="Helical" evidence="2">
    <location>
        <begin position="6"/>
        <end position="24"/>
    </location>
</feature>
<sequence length="80" mass="8567">MADKLPYVVAGCIVIITVLDLTATDSSRPFSPRRGHTDSTEELNPKPRQISAGSDAMITVSGRQLETEGLVKTLKCQPPG</sequence>
<evidence type="ECO:0000313" key="4">
    <source>
        <dbReference type="Proteomes" id="UP001519460"/>
    </source>
</evidence>
<dbReference type="AlphaFoldDB" id="A0ABD0K3Q5"/>
<dbReference type="Proteomes" id="UP001519460">
    <property type="component" value="Unassembled WGS sequence"/>
</dbReference>
<evidence type="ECO:0000256" key="1">
    <source>
        <dbReference type="SAM" id="MobiDB-lite"/>
    </source>
</evidence>
<keyword evidence="2" id="KW-0812">Transmembrane</keyword>
<evidence type="ECO:0000313" key="3">
    <source>
        <dbReference type="EMBL" id="KAK7482062.1"/>
    </source>
</evidence>
<feature type="compositionally biased region" description="Basic and acidic residues" evidence="1">
    <location>
        <begin position="35"/>
        <end position="45"/>
    </location>
</feature>